<dbReference type="EMBL" id="LITQ01000001">
    <property type="protein sequence ID" value="OAA94925.1"/>
    <property type="molecule type" value="Genomic_DNA"/>
</dbReference>
<comment type="caution">
    <text evidence="1">The sequence shown here is derived from an EMBL/GenBank/DDBJ whole genome shotgun (WGS) entry which is preliminary data.</text>
</comment>
<dbReference type="EMBL" id="LROR01000067">
    <property type="protein sequence ID" value="OBR91665.1"/>
    <property type="molecule type" value="Genomic_DNA"/>
</dbReference>
<name>A0A162JGW7_9CLOT</name>
<evidence type="ECO:0000313" key="2">
    <source>
        <dbReference type="EMBL" id="OBR91665.1"/>
    </source>
</evidence>
<dbReference type="Proteomes" id="UP000093694">
    <property type="component" value="Unassembled WGS sequence"/>
</dbReference>
<reference evidence="2 4" key="2">
    <citation type="journal article" date="2016" name="Front. Microbiol.">
        <title>Industrial Acetogenic Biocatalysts: A Comparative Metabolic and Genomic Analysis.</title>
        <authorList>
            <person name="Bengelsdorf F."/>
            <person name="Poehlein A."/>
            <person name="Sonja S."/>
            <person name="Erz C."/>
            <person name="Hummel T."/>
            <person name="Hoffmeister S."/>
            <person name="Daniel R."/>
            <person name="Durre P."/>
        </authorList>
    </citation>
    <scope>NUCLEOTIDE SEQUENCE [LARGE SCALE GENOMIC DNA]</scope>
    <source>
        <strain evidence="2 4">PTA-10522</strain>
    </source>
</reference>
<dbReference type="Proteomes" id="UP000077384">
    <property type="component" value="Unassembled WGS sequence"/>
</dbReference>
<reference evidence="1 3" key="1">
    <citation type="journal article" date="2015" name="Biotechnol. Bioeng.">
        <title>Genome sequence and phenotypic characterization of Caulobacter segnis.</title>
        <authorList>
            <person name="Patel S."/>
            <person name="Fletcher B."/>
            <person name="Scott D.C."/>
            <person name="Ely B."/>
        </authorList>
    </citation>
    <scope>NUCLEOTIDE SEQUENCE [LARGE SCALE GENOMIC DNA]</scope>
    <source>
        <strain evidence="1 3">PS02</strain>
    </source>
</reference>
<proteinExistence type="predicted"/>
<evidence type="ECO:0000313" key="4">
    <source>
        <dbReference type="Proteomes" id="UP000093694"/>
    </source>
</evidence>
<accession>A0A162JGW7</accession>
<sequence length="54" mass="6283">MFLLKMISLTHKFNEFILLYIKNNICGTIVIDKSKMLITSLGNVAKLLYIFFIN</sequence>
<dbReference type="AlphaFoldDB" id="A0A162JGW7"/>
<evidence type="ECO:0000313" key="3">
    <source>
        <dbReference type="Proteomes" id="UP000077384"/>
    </source>
</evidence>
<organism evidence="1 3">
    <name type="scientific">Clostridium coskatii</name>
    <dbReference type="NCBI Taxonomy" id="1705578"/>
    <lineage>
        <taxon>Bacteria</taxon>
        <taxon>Bacillati</taxon>
        <taxon>Bacillota</taxon>
        <taxon>Clostridia</taxon>
        <taxon>Eubacteriales</taxon>
        <taxon>Clostridiaceae</taxon>
        <taxon>Clostridium</taxon>
    </lineage>
</organism>
<keyword evidence="4" id="KW-1185">Reference proteome</keyword>
<gene>
    <name evidence="2" type="ORF">CLCOS_33050</name>
    <name evidence="1" type="ORF">WX73_01333</name>
</gene>
<protein>
    <submittedName>
        <fullName evidence="1">Uncharacterized protein</fullName>
    </submittedName>
</protein>
<dbReference type="PATRIC" id="fig|1705578.3.peg.151"/>
<evidence type="ECO:0000313" key="1">
    <source>
        <dbReference type="EMBL" id="OAA94925.1"/>
    </source>
</evidence>